<dbReference type="Proteomes" id="UP000266861">
    <property type="component" value="Unassembled WGS sequence"/>
</dbReference>
<sequence>MTGLGHCGNPSCKLGDEKNINKHYETDPYISAVIVRSGHMKRFSTKVFLLPFKASNIDNIESLTFEAFN</sequence>
<reference evidence="1 2" key="1">
    <citation type="submission" date="2018-08" db="EMBL/GenBank/DDBJ databases">
        <title>Genome and evolution of the arbuscular mycorrhizal fungus Diversispora epigaea (formerly Glomus versiforme) and its bacterial endosymbionts.</title>
        <authorList>
            <person name="Sun X."/>
            <person name="Fei Z."/>
            <person name="Harrison M."/>
        </authorList>
    </citation>
    <scope>NUCLEOTIDE SEQUENCE [LARGE SCALE GENOMIC DNA]</scope>
    <source>
        <strain evidence="1 2">IT104</strain>
    </source>
</reference>
<dbReference type="EMBL" id="PQFF01000131">
    <property type="protein sequence ID" value="RHZ79941.1"/>
    <property type="molecule type" value="Genomic_DNA"/>
</dbReference>
<accession>A0A397IVF4</accession>
<evidence type="ECO:0000313" key="2">
    <source>
        <dbReference type="Proteomes" id="UP000266861"/>
    </source>
</evidence>
<dbReference type="AlphaFoldDB" id="A0A397IVF4"/>
<gene>
    <name evidence="1" type="ORF">Glove_140g30</name>
</gene>
<proteinExistence type="predicted"/>
<protein>
    <submittedName>
        <fullName evidence="1">Uncharacterized protein</fullName>
    </submittedName>
</protein>
<comment type="caution">
    <text evidence="1">The sequence shown here is derived from an EMBL/GenBank/DDBJ whole genome shotgun (WGS) entry which is preliminary data.</text>
</comment>
<name>A0A397IVF4_9GLOM</name>
<keyword evidence="2" id="KW-1185">Reference proteome</keyword>
<evidence type="ECO:0000313" key="1">
    <source>
        <dbReference type="EMBL" id="RHZ79941.1"/>
    </source>
</evidence>
<organism evidence="1 2">
    <name type="scientific">Diversispora epigaea</name>
    <dbReference type="NCBI Taxonomy" id="1348612"/>
    <lineage>
        <taxon>Eukaryota</taxon>
        <taxon>Fungi</taxon>
        <taxon>Fungi incertae sedis</taxon>
        <taxon>Mucoromycota</taxon>
        <taxon>Glomeromycotina</taxon>
        <taxon>Glomeromycetes</taxon>
        <taxon>Diversisporales</taxon>
        <taxon>Diversisporaceae</taxon>
        <taxon>Diversispora</taxon>
    </lineage>
</organism>